<evidence type="ECO:0000313" key="9">
    <source>
        <dbReference type="EMBL" id="OKO95059.1"/>
    </source>
</evidence>
<evidence type="ECO:0000256" key="1">
    <source>
        <dbReference type="ARBA" id="ARBA00001971"/>
    </source>
</evidence>
<feature type="region of interest" description="Disordered" evidence="8">
    <location>
        <begin position="1"/>
        <end position="49"/>
    </location>
</feature>
<keyword evidence="5" id="KW-0560">Oxidoreductase</keyword>
<protein>
    <submittedName>
        <fullName evidence="9">Isotrichodermin C-15 hydroxylase</fullName>
    </submittedName>
</protein>
<dbReference type="SUPFAM" id="SSF53335">
    <property type="entry name" value="S-adenosyl-L-methionine-dependent methyltransferases"/>
    <property type="match status" value="1"/>
</dbReference>
<proteinExistence type="inferred from homology"/>
<dbReference type="Pfam" id="PF13489">
    <property type="entry name" value="Methyltransf_23"/>
    <property type="match status" value="1"/>
</dbReference>
<dbReference type="Proteomes" id="UP000186955">
    <property type="component" value="Unassembled WGS sequence"/>
</dbReference>
<keyword evidence="3" id="KW-0349">Heme</keyword>
<evidence type="ECO:0000256" key="3">
    <source>
        <dbReference type="ARBA" id="ARBA00022617"/>
    </source>
</evidence>
<accession>A0A1Q5T4A0</accession>
<keyword evidence="10" id="KW-1185">Reference proteome</keyword>
<dbReference type="GO" id="GO:0005506">
    <property type="term" value="F:iron ion binding"/>
    <property type="evidence" value="ECO:0007669"/>
    <property type="project" value="InterPro"/>
</dbReference>
<dbReference type="InterPro" id="IPR001128">
    <property type="entry name" value="Cyt_P450"/>
</dbReference>
<dbReference type="Gene3D" id="1.10.630.10">
    <property type="entry name" value="Cytochrome P450"/>
    <property type="match status" value="1"/>
</dbReference>
<dbReference type="InterPro" id="IPR029063">
    <property type="entry name" value="SAM-dependent_MTases_sf"/>
</dbReference>
<dbReference type="CDD" id="cd02440">
    <property type="entry name" value="AdoMet_MTases"/>
    <property type="match status" value="1"/>
</dbReference>
<dbReference type="InterPro" id="IPR050121">
    <property type="entry name" value="Cytochrome_P450_monoxygenase"/>
</dbReference>
<feature type="compositionally biased region" description="Low complexity" evidence="8">
    <location>
        <begin position="1"/>
        <end position="11"/>
    </location>
</feature>
<evidence type="ECO:0000256" key="5">
    <source>
        <dbReference type="ARBA" id="ARBA00023002"/>
    </source>
</evidence>
<evidence type="ECO:0000256" key="4">
    <source>
        <dbReference type="ARBA" id="ARBA00022723"/>
    </source>
</evidence>
<dbReference type="EMBL" id="MNBE01000707">
    <property type="protein sequence ID" value="OKO95059.1"/>
    <property type="molecule type" value="Genomic_DNA"/>
</dbReference>
<dbReference type="Pfam" id="PF00067">
    <property type="entry name" value="p450"/>
    <property type="match status" value="1"/>
</dbReference>
<dbReference type="STRING" id="1316194.A0A1Q5T4A0"/>
<dbReference type="PANTHER" id="PTHR24305:SF210">
    <property type="entry name" value="CYTOCHROME P450 MONOOXYGENASE ASQL-RELATED"/>
    <property type="match status" value="1"/>
</dbReference>
<gene>
    <name evidence="9" type="ORF">PENSUB_11301</name>
</gene>
<dbReference type="Gene3D" id="3.40.50.150">
    <property type="entry name" value="Vaccinia Virus protein VP39"/>
    <property type="match status" value="1"/>
</dbReference>
<reference evidence="9 10" key="1">
    <citation type="submission" date="2016-10" db="EMBL/GenBank/DDBJ databases">
        <title>Genome sequence of the ascomycete fungus Penicillium subrubescens.</title>
        <authorList>
            <person name="De Vries R.P."/>
            <person name="Peng M."/>
            <person name="Dilokpimol A."/>
            <person name="Hilden K."/>
            <person name="Makela M.R."/>
            <person name="Grigoriev I."/>
            <person name="Riley R."/>
            <person name="Granchi Z."/>
        </authorList>
    </citation>
    <scope>NUCLEOTIDE SEQUENCE [LARGE SCALE GENOMIC DNA]</scope>
    <source>
        <strain evidence="9 10">CBS 132785</strain>
    </source>
</reference>
<dbReference type="SUPFAM" id="SSF48264">
    <property type="entry name" value="Cytochrome P450"/>
    <property type="match status" value="1"/>
</dbReference>
<evidence type="ECO:0000256" key="7">
    <source>
        <dbReference type="ARBA" id="ARBA00023033"/>
    </source>
</evidence>
<comment type="caution">
    <text evidence="9">The sequence shown here is derived from an EMBL/GenBank/DDBJ whole genome shotgun (WGS) entry which is preliminary data.</text>
</comment>
<keyword evidence="7" id="KW-0503">Monooxygenase</keyword>
<evidence type="ECO:0000313" key="10">
    <source>
        <dbReference type="Proteomes" id="UP000186955"/>
    </source>
</evidence>
<dbReference type="GO" id="GO:0016705">
    <property type="term" value="F:oxidoreductase activity, acting on paired donors, with incorporation or reduction of molecular oxygen"/>
    <property type="evidence" value="ECO:0007669"/>
    <property type="project" value="InterPro"/>
</dbReference>
<evidence type="ECO:0000256" key="8">
    <source>
        <dbReference type="SAM" id="MobiDB-lite"/>
    </source>
</evidence>
<dbReference type="PANTHER" id="PTHR24305">
    <property type="entry name" value="CYTOCHROME P450"/>
    <property type="match status" value="1"/>
</dbReference>
<keyword evidence="6" id="KW-0408">Iron</keyword>
<evidence type="ECO:0000256" key="6">
    <source>
        <dbReference type="ARBA" id="ARBA00023004"/>
    </source>
</evidence>
<comment type="similarity">
    <text evidence="2">Belongs to the cytochrome P450 family.</text>
</comment>
<dbReference type="GO" id="GO:0004497">
    <property type="term" value="F:monooxygenase activity"/>
    <property type="evidence" value="ECO:0007669"/>
    <property type="project" value="UniProtKB-KW"/>
</dbReference>
<sequence>MQPEDFSNPSSWSPPDPDPGSASFQPPDVDMSSTEDSTNDVEGSIFDNDDYYHSDTSSYTASLLSDVEDYAYENGRRYHSYREGLYVLPNDEQEQDRQDLLHHVRNLVLNGALFRAPLDNSIQRVLDIGTGTGIWAIDFADSYPSAEVIGTDLSPIQPSWVPPNLRFLVDDAEEPWLFSASRPFDFIHARDLGGAIADWPRLLRQAHEHLKPGGWIELQEFEVTLKSDDDTMRLAPTLCEYLDRLHEASEAFQRPMNIAEGHRQRLVEAGFEDVRDEVYKVLLVFAYSIVYQLFFSPLACFPGPRLWAISRVPNQWSVFRGYAHLDATTLHERYGPVIRVGPNELVFNTPRAFRDIYGARPGGCFQKDPSRYLAPANGVNHLIGEIDNASHARQRKLLAPAFSDRALREQEPLITGYVDTMISKVRAEIQKGSSVLDIKNWMNYTTFDIAGDLMFGESFGCLKDSQLHPWIDLIFKSIKALAYDGMARQFPVFHSLLSALIPKGVKQKAVEHFDLAARRVDRRLETKTTRSDFMSAILQNGLSESKEQDHDGPRMMTRAEIHSNAFMYVLSVKLRRFRR</sequence>
<keyword evidence="4" id="KW-0479">Metal-binding</keyword>
<dbReference type="GO" id="GO:0020037">
    <property type="term" value="F:heme binding"/>
    <property type="evidence" value="ECO:0007669"/>
    <property type="project" value="InterPro"/>
</dbReference>
<dbReference type="InterPro" id="IPR036396">
    <property type="entry name" value="Cyt_P450_sf"/>
</dbReference>
<dbReference type="GO" id="GO:0043386">
    <property type="term" value="P:mycotoxin biosynthetic process"/>
    <property type="evidence" value="ECO:0007669"/>
    <property type="project" value="UniProtKB-ARBA"/>
</dbReference>
<dbReference type="AlphaFoldDB" id="A0A1Q5T4A0"/>
<organism evidence="9 10">
    <name type="scientific">Penicillium subrubescens</name>
    <dbReference type="NCBI Taxonomy" id="1316194"/>
    <lineage>
        <taxon>Eukaryota</taxon>
        <taxon>Fungi</taxon>
        <taxon>Dikarya</taxon>
        <taxon>Ascomycota</taxon>
        <taxon>Pezizomycotina</taxon>
        <taxon>Eurotiomycetes</taxon>
        <taxon>Eurotiomycetidae</taxon>
        <taxon>Eurotiales</taxon>
        <taxon>Aspergillaceae</taxon>
        <taxon>Penicillium</taxon>
    </lineage>
</organism>
<evidence type="ECO:0000256" key="2">
    <source>
        <dbReference type="ARBA" id="ARBA00010617"/>
    </source>
</evidence>
<name>A0A1Q5T4A0_9EURO</name>
<comment type="cofactor">
    <cofactor evidence="1">
        <name>heme</name>
        <dbReference type="ChEBI" id="CHEBI:30413"/>
    </cofactor>
</comment>